<keyword evidence="3" id="KW-0645">Protease</keyword>
<comment type="catalytic activity">
    <reaction evidence="1">
        <text>Thiol-dependent hydrolysis of ester, thioester, amide, peptide and isopeptide bonds formed by the C-terminal Gly of ubiquitin (a 76-residue protein attached to proteins as an intracellular targeting signal).</text>
        <dbReference type="EC" id="3.4.19.12"/>
    </reaction>
</comment>
<reference evidence="7" key="1">
    <citation type="submission" date="2021-02" db="EMBL/GenBank/DDBJ databases">
        <title>First Annotated Genome of the Yellow-green Alga Tribonema minus.</title>
        <authorList>
            <person name="Mahan K.M."/>
        </authorList>
    </citation>
    <scope>NUCLEOTIDE SEQUENCE</scope>
    <source>
        <strain evidence="7">UTEX B ZZ1240</strain>
    </source>
</reference>
<dbReference type="GO" id="GO:0004843">
    <property type="term" value="F:cysteine-type deubiquitinase activity"/>
    <property type="evidence" value="ECO:0007669"/>
    <property type="project" value="UniProtKB-EC"/>
</dbReference>
<dbReference type="AlphaFoldDB" id="A0A835ZA57"/>
<evidence type="ECO:0000256" key="6">
    <source>
        <dbReference type="ARBA" id="ARBA00022807"/>
    </source>
</evidence>
<feature type="non-terminal residue" evidence="7">
    <location>
        <position position="1"/>
    </location>
</feature>
<accession>A0A835ZA57</accession>
<dbReference type="PANTHER" id="PTHR13367">
    <property type="entry name" value="UBIQUITIN THIOESTERASE"/>
    <property type="match status" value="1"/>
</dbReference>
<organism evidence="7 8">
    <name type="scientific">Tribonema minus</name>
    <dbReference type="NCBI Taxonomy" id="303371"/>
    <lineage>
        <taxon>Eukaryota</taxon>
        <taxon>Sar</taxon>
        <taxon>Stramenopiles</taxon>
        <taxon>Ochrophyta</taxon>
        <taxon>PX clade</taxon>
        <taxon>Xanthophyceae</taxon>
        <taxon>Tribonematales</taxon>
        <taxon>Tribonemataceae</taxon>
        <taxon>Tribonema</taxon>
    </lineage>
</organism>
<evidence type="ECO:0000313" key="8">
    <source>
        <dbReference type="Proteomes" id="UP000664859"/>
    </source>
</evidence>
<protein>
    <recommendedName>
        <fullName evidence="2">ubiquitinyl hydrolase 1</fullName>
        <ecNumber evidence="2">3.4.19.12</ecNumber>
    </recommendedName>
</protein>
<dbReference type="OrthoDB" id="2684236at2759"/>
<evidence type="ECO:0000256" key="1">
    <source>
        <dbReference type="ARBA" id="ARBA00000707"/>
    </source>
</evidence>
<dbReference type="GO" id="GO:0005634">
    <property type="term" value="C:nucleus"/>
    <property type="evidence" value="ECO:0007669"/>
    <property type="project" value="TreeGrafter"/>
</dbReference>
<keyword evidence="5" id="KW-0378">Hydrolase</keyword>
<evidence type="ECO:0000256" key="5">
    <source>
        <dbReference type="ARBA" id="ARBA00022801"/>
    </source>
</evidence>
<keyword evidence="8" id="KW-1185">Reference proteome</keyword>
<dbReference type="GO" id="GO:0070530">
    <property type="term" value="F:K63-linked polyubiquitin modification-dependent protein binding"/>
    <property type="evidence" value="ECO:0007669"/>
    <property type="project" value="TreeGrafter"/>
</dbReference>
<dbReference type="PANTHER" id="PTHR13367:SF28">
    <property type="entry name" value="UBIQUITIN THIOESTERASE ZRANB1"/>
    <property type="match status" value="1"/>
</dbReference>
<dbReference type="GO" id="GO:0071947">
    <property type="term" value="P:protein deubiquitination involved in ubiquitin-dependent protein catabolic process"/>
    <property type="evidence" value="ECO:0007669"/>
    <property type="project" value="TreeGrafter"/>
</dbReference>
<feature type="non-terminal residue" evidence="7">
    <location>
        <position position="158"/>
    </location>
</feature>
<gene>
    <name evidence="7" type="ORF">JKP88DRAFT_147752</name>
</gene>
<evidence type="ECO:0000256" key="3">
    <source>
        <dbReference type="ARBA" id="ARBA00022670"/>
    </source>
</evidence>
<dbReference type="Proteomes" id="UP000664859">
    <property type="component" value="Unassembled WGS sequence"/>
</dbReference>
<keyword evidence="4" id="KW-0833">Ubl conjugation pathway</keyword>
<evidence type="ECO:0000256" key="4">
    <source>
        <dbReference type="ARBA" id="ARBA00022786"/>
    </source>
</evidence>
<comment type="caution">
    <text evidence="7">The sequence shown here is derived from an EMBL/GenBank/DDBJ whole genome shotgun (WGS) entry which is preliminary data.</text>
</comment>
<evidence type="ECO:0000313" key="7">
    <source>
        <dbReference type="EMBL" id="KAG5189406.1"/>
    </source>
</evidence>
<evidence type="ECO:0000256" key="2">
    <source>
        <dbReference type="ARBA" id="ARBA00012759"/>
    </source>
</evidence>
<dbReference type="GO" id="GO:0005737">
    <property type="term" value="C:cytoplasm"/>
    <property type="evidence" value="ECO:0007669"/>
    <property type="project" value="TreeGrafter"/>
</dbReference>
<dbReference type="EMBL" id="JAFCMP010000051">
    <property type="protein sequence ID" value="KAG5189406.1"/>
    <property type="molecule type" value="Genomic_DNA"/>
</dbReference>
<sequence length="158" mass="17574">DMMGVLFRLLRHLPQVIEYYLDQYIFPETMEHQPSKLAANGQDVGGDMLFKTKLGFSGTPSDLVPVELGRCQFEMGNTAMMLHYLTDPQARVALYRLLPADWSVRSLLETVGNSNDPVYNALIDVGALVTGMSNLEVAQYLLTNGLPNMDGVVYLDSK</sequence>
<dbReference type="InterPro" id="IPR051346">
    <property type="entry name" value="OTU_Deubiquitinase"/>
</dbReference>
<dbReference type="EC" id="3.4.19.12" evidence="2"/>
<name>A0A835ZA57_9STRA</name>
<keyword evidence="6" id="KW-0788">Thiol protease</keyword>
<proteinExistence type="predicted"/>